<gene>
    <name evidence="1" type="ORF">RND81_04G119300</name>
</gene>
<comment type="caution">
    <text evidence="1">The sequence shown here is derived from an EMBL/GenBank/DDBJ whole genome shotgun (WGS) entry which is preliminary data.</text>
</comment>
<keyword evidence="2" id="KW-1185">Reference proteome</keyword>
<evidence type="ECO:0000313" key="1">
    <source>
        <dbReference type="EMBL" id="KAK9734163.1"/>
    </source>
</evidence>
<name>A0AAW1LE12_SAPOF</name>
<dbReference type="AlphaFoldDB" id="A0AAW1LE12"/>
<organism evidence="1 2">
    <name type="scientific">Saponaria officinalis</name>
    <name type="common">Common soapwort</name>
    <name type="synonym">Lychnis saponaria</name>
    <dbReference type="NCBI Taxonomy" id="3572"/>
    <lineage>
        <taxon>Eukaryota</taxon>
        <taxon>Viridiplantae</taxon>
        <taxon>Streptophyta</taxon>
        <taxon>Embryophyta</taxon>
        <taxon>Tracheophyta</taxon>
        <taxon>Spermatophyta</taxon>
        <taxon>Magnoliopsida</taxon>
        <taxon>eudicotyledons</taxon>
        <taxon>Gunneridae</taxon>
        <taxon>Pentapetalae</taxon>
        <taxon>Caryophyllales</taxon>
        <taxon>Caryophyllaceae</taxon>
        <taxon>Caryophylleae</taxon>
        <taxon>Saponaria</taxon>
    </lineage>
</organism>
<evidence type="ECO:0000313" key="2">
    <source>
        <dbReference type="Proteomes" id="UP001443914"/>
    </source>
</evidence>
<dbReference type="EMBL" id="JBDFQZ010000004">
    <property type="protein sequence ID" value="KAK9734163.1"/>
    <property type="molecule type" value="Genomic_DNA"/>
</dbReference>
<dbReference type="Proteomes" id="UP001443914">
    <property type="component" value="Unassembled WGS sequence"/>
</dbReference>
<protein>
    <submittedName>
        <fullName evidence="1">Uncharacterized protein</fullName>
    </submittedName>
</protein>
<sequence>MQLPDPRLDFDSRVLTEITFHDNPHERPTTSIFRVKFFLKLVDRRAIYFFNYINNSRDITNTPSFNIYPNNESSWKTVKSGLKLCLCLGNDSIQKVIHRVQTYIYWKPRPTWLVVFVNKVVVNEEA</sequence>
<proteinExistence type="predicted"/>
<accession>A0AAW1LE12</accession>
<reference evidence="1" key="1">
    <citation type="submission" date="2024-03" db="EMBL/GenBank/DDBJ databases">
        <title>WGS assembly of Saponaria officinalis var. Norfolk2.</title>
        <authorList>
            <person name="Jenkins J."/>
            <person name="Shu S."/>
            <person name="Grimwood J."/>
            <person name="Barry K."/>
            <person name="Goodstein D."/>
            <person name="Schmutz J."/>
            <person name="Leebens-Mack J."/>
            <person name="Osbourn A."/>
        </authorList>
    </citation>
    <scope>NUCLEOTIDE SEQUENCE [LARGE SCALE GENOMIC DNA]</scope>
    <source>
        <strain evidence="1">JIC</strain>
    </source>
</reference>